<evidence type="ECO:0000313" key="2">
    <source>
        <dbReference type="EMBL" id="PIU73175.1"/>
    </source>
</evidence>
<dbReference type="PANTHER" id="PTHR37422:SF13">
    <property type="entry name" value="LIPOPOLYSACCHARIDE BIOSYNTHESIS PROTEIN PA4999-RELATED"/>
    <property type="match status" value="1"/>
</dbReference>
<keyword evidence="1" id="KW-0812">Transmembrane</keyword>
<evidence type="ECO:0000256" key="1">
    <source>
        <dbReference type="SAM" id="Phobius"/>
    </source>
</evidence>
<gene>
    <name evidence="2" type="ORF">COS78_03835</name>
</gene>
<feature type="transmembrane region" description="Helical" evidence="1">
    <location>
        <begin position="205"/>
        <end position="232"/>
    </location>
</feature>
<dbReference type="Proteomes" id="UP000231407">
    <property type="component" value="Unassembled WGS sequence"/>
</dbReference>
<evidence type="ECO:0000313" key="3">
    <source>
        <dbReference type="Proteomes" id="UP000231407"/>
    </source>
</evidence>
<evidence type="ECO:0008006" key="4">
    <source>
        <dbReference type="Google" id="ProtNLM"/>
    </source>
</evidence>
<reference evidence="3" key="1">
    <citation type="submission" date="2017-09" db="EMBL/GenBank/DDBJ databases">
        <title>Depth-based differentiation of microbial function through sediment-hosted aquifers and enrichment of novel symbionts in the deep terrestrial subsurface.</title>
        <authorList>
            <person name="Probst A.J."/>
            <person name="Ladd B."/>
            <person name="Jarett J.K."/>
            <person name="Geller-Mcgrath D.E."/>
            <person name="Sieber C.M.K."/>
            <person name="Emerson J.B."/>
            <person name="Anantharaman K."/>
            <person name="Thomas B.C."/>
            <person name="Malmstrom R."/>
            <person name="Stieglmeier M."/>
            <person name="Klingl A."/>
            <person name="Woyke T."/>
            <person name="Ryan C.M."/>
            <person name="Banfield J.F."/>
        </authorList>
    </citation>
    <scope>NUCLEOTIDE SEQUENCE [LARGE SCALE GENOMIC DNA]</scope>
</reference>
<dbReference type="PANTHER" id="PTHR37422">
    <property type="entry name" value="TEICHURONIC ACID BIOSYNTHESIS PROTEIN TUAE"/>
    <property type="match status" value="1"/>
</dbReference>
<feature type="transmembrane region" description="Helical" evidence="1">
    <location>
        <begin position="180"/>
        <end position="198"/>
    </location>
</feature>
<feature type="transmembrane region" description="Helical" evidence="1">
    <location>
        <begin position="418"/>
        <end position="437"/>
    </location>
</feature>
<feature type="transmembrane region" description="Helical" evidence="1">
    <location>
        <begin position="121"/>
        <end position="140"/>
    </location>
</feature>
<accession>A0A2M7ARC9</accession>
<comment type="caution">
    <text evidence="2">The sequence shown here is derived from an EMBL/GenBank/DDBJ whole genome shotgun (WGS) entry which is preliminary data.</text>
</comment>
<protein>
    <recommendedName>
        <fullName evidence="4">O-antigen ligase domain-containing protein</fullName>
    </recommendedName>
</protein>
<feature type="transmembrane region" description="Helical" evidence="1">
    <location>
        <begin position="378"/>
        <end position="398"/>
    </location>
</feature>
<proteinExistence type="predicted"/>
<keyword evidence="1" id="KW-0472">Membrane</keyword>
<dbReference type="AlphaFoldDB" id="A0A2M7ARC9"/>
<feature type="transmembrane region" description="Helical" evidence="1">
    <location>
        <begin position="62"/>
        <end position="85"/>
    </location>
</feature>
<feature type="transmembrane region" description="Helical" evidence="1">
    <location>
        <begin position="29"/>
        <end position="50"/>
    </location>
</feature>
<name>A0A2M7ARC9_9BACT</name>
<organism evidence="2 3">
    <name type="scientific">Candidatus Shapirobacteria bacterium CG06_land_8_20_14_3_00_40_12</name>
    <dbReference type="NCBI Taxonomy" id="1974881"/>
    <lineage>
        <taxon>Bacteria</taxon>
        <taxon>Candidatus Shapironibacteriota</taxon>
    </lineage>
</organism>
<dbReference type="InterPro" id="IPR051533">
    <property type="entry name" value="WaaL-like"/>
</dbReference>
<dbReference type="EMBL" id="PEWA01000052">
    <property type="protein sequence ID" value="PIU73175.1"/>
    <property type="molecule type" value="Genomic_DNA"/>
</dbReference>
<sequence length="464" mass="53014">MNIFRPLLAVLILFIPLYPKFPLLNFSNTYVALRLDDIVIALIFAIWLLLQIKSRFPILKEKFTWFFLAYFLAISSTTLVAIFIYQTEPVNILLLHLIRRFEYVSLFFITLRAINSKKDLLYFYFFLLLSVTGIAVYGYGQKYLQFPVISTMNEEFSKGQLLQMNVWTRISSTFAGHYDLAAYLSLVLIVLLGVMLIYKNIFIRLLSFILFMVSFHLLTLTASRISFFAFWGGSVLALILIRKYLWVIPVSVLVISGMLQSVDLNKRLLATLPFFKPKPTPTIIIVPTNTPAPLPTISIKPTPTPIPLPTVKPIPTIIRHGPIDELIPIDIDAGVARSGEIRFNVEWPRAITAFRKNPVWGTGLGSISLATDNDYLRLLGESGLLGLFTFLFPVFYLIFRSFRLIKTKRPNSTVRLELVFVGVVFSTLTNAIFIDIFEASKVAYAFWIIFGIYHQLSKFNQKSQ</sequence>
<keyword evidence="1" id="KW-1133">Transmembrane helix</keyword>